<evidence type="ECO:0000256" key="6">
    <source>
        <dbReference type="ARBA" id="ARBA00022729"/>
    </source>
</evidence>
<dbReference type="Gene3D" id="2.60.120.430">
    <property type="entry name" value="Galactose-binding lectin"/>
    <property type="match status" value="1"/>
</dbReference>
<dbReference type="STRING" id="1480694.DC28_05795"/>
<dbReference type="GO" id="GO:0000272">
    <property type="term" value="P:polysaccharide catabolic process"/>
    <property type="evidence" value="ECO:0007669"/>
    <property type="project" value="UniProtKB-KW"/>
</dbReference>
<sequence length="459" mass="49745">MLGAYLYGADATYGSQNQAQIDEAVRLANENKDIVVAVSVGNEVLVDWSFVAVPPKDMVAYIRDVRGRITQPVTVNDNYAPYAMGSGYDTAQVWREVDFAAIHTYAYWDAGYNLWQWRQETVAEAERADAMMDAALAYAKANFTAVRSALDDAGIDIPIVIGETGWQSVPSATVGSAQYTAHPVNHARYFTDMMAWAYGAAGSSPGDGFTRPKGMFYFEAFDEPWKQADDNWGLWNVSREEKYVLSGSGYTDADAVYYNPPADAAKITADTFILHRDAEAADGEVASSNTWNAWENGTTASVATGETNPPEGATFAIITPTPKVWGWGMTLSVTDPVDLSDFEAAGTLNFSVKTDYPGKIEVGFFTGNTSDQMGVDVYLTIDPASNSYGYANDNVWHAVSIPISDIVPSAAPAYGQDASATINMEQVFATFVIADRYATTGNSAGATNSISLDNIRWEK</sequence>
<dbReference type="SUPFAM" id="SSF49785">
    <property type="entry name" value="Galactose-binding domain-like"/>
    <property type="match status" value="1"/>
</dbReference>
<accession>A0A098R220</accession>
<comment type="function">
    <text evidence="13">Glucanases play a role in cell expansion during growth, in cell-cell fusion during mating, and in spore release during sporulation. This enzyme may be involved in beta-glucan degradation. Active on laminarin and lichenan.</text>
</comment>
<comment type="caution">
    <text evidence="16">The sequence shown here is derived from an EMBL/GenBank/DDBJ whole genome shotgun (WGS) entry which is preliminary data.</text>
</comment>
<dbReference type="InterPro" id="IPR017853">
    <property type="entry name" value="GH"/>
</dbReference>
<dbReference type="AlphaFoldDB" id="A0A098R220"/>
<evidence type="ECO:0000256" key="1">
    <source>
        <dbReference type="ARBA" id="ARBA00004191"/>
    </source>
</evidence>
<evidence type="ECO:0000256" key="2">
    <source>
        <dbReference type="ARBA" id="ARBA00004236"/>
    </source>
</evidence>
<evidence type="ECO:0000256" key="14">
    <source>
        <dbReference type="ARBA" id="ARBA00042373"/>
    </source>
</evidence>
<dbReference type="eggNOG" id="COG5309">
    <property type="taxonomic scope" value="Bacteria"/>
</dbReference>
<comment type="subcellular location">
    <subcellularLocation>
        <location evidence="2">Cell membrane</location>
    </subcellularLocation>
    <subcellularLocation>
        <location evidence="1">Secreted</location>
        <location evidence="1">Cell wall</location>
    </subcellularLocation>
</comment>
<evidence type="ECO:0000256" key="10">
    <source>
        <dbReference type="ARBA" id="ARBA00023277"/>
    </source>
</evidence>
<evidence type="ECO:0000256" key="9">
    <source>
        <dbReference type="ARBA" id="ARBA00023180"/>
    </source>
</evidence>
<evidence type="ECO:0000313" key="17">
    <source>
        <dbReference type="Proteomes" id="UP000029692"/>
    </source>
</evidence>
<evidence type="ECO:0000256" key="4">
    <source>
        <dbReference type="ARBA" id="ARBA00022512"/>
    </source>
</evidence>
<dbReference type="GO" id="GO:0071555">
    <property type="term" value="P:cell wall organization"/>
    <property type="evidence" value="ECO:0007669"/>
    <property type="project" value="UniProtKB-KW"/>
</dbReference>
<keyword evidence="11" id="KW-0961">Cell wall biogenesis/degradation</keyword>
<keyword evidence="4" id="KW-0134">Cell wall</keyword>
<dbReference type="Gene3D" id="3.20.20.80">
    <property type="entry name" value="Glycosidases"/>
    <property type="match status" value="1"/>
</dbReference>
<evidence type="ECO:0000256" key="7">
    <source>
        <dbReference type="ARBA" id="ARBA00022801"/>
    </source>
</evidence>
<keyword evidence="10" id="KW-0119">Carbohydrate metabolism</keyword>
<dbReference type="PANTHER" id="PTHR16631">
    <property type="entry name" value="GLUCAN 1,3-BETA-GLUCOSIDASE"/>
    <property type="match status" value="1"/>
</dbReference>
<evidence type="ECO:0000256" key="12">
    <source>
        <dbReference type="ARBA" id="ARBA00023326"/>
    </source>
</evidence>
<dbReference type="GO" id="GO:0004553">
    <property type="term" value="F:hydrolase activity, hydrolyzing O-glycosyl compounds"/>
    <property type="evidence" value="ECO:0007669"/>
    <property type="project" value="InterPro"/>
</dbReference>
<evidence type="ECO:0000256" key="15">
    <source>
        <dbReference type="ARBA" id="ARBA00043078"/>
    </source>
</evidence>
<gene>
    <name evidence="16" type="ORF">DC28_05795</name>
</gene>
<dbReference type="InterPro" id="IPR000490">
    <property type="entry name" value="Glyco_hydro_17"/>
</dbReference>
<dbReference type="SUPFAM" id="SSF51445">
    <property type="entry name" value="(Trans)glycosidases"/>
    <property type="match status" value="1"/>
</dbReference>
<dbReference type="InterPro" id="IPR050732">
    <property type="entry name" value="Beta-glucan_modifiers"/>
</dbReference>
<keyword evidence="5" id="KW-0964">Secreted</keyword>
<dbReference type="InterPro" id="IPR008979">
    <property type="entry name" value="Galactose-bd-like_sf"/>
</dbReference>
<evidence type="ECO:0000256" key="8">
    <source>
        <dbReference type="ARBA" id="ARBA00023136"/>
    </source>
</evidence>
<keyword evidence="12" id="KW-0624">Polysaccharide degradation</keyword>
<proteinExistence type="predicted"/>
<keyword evidence="17" id="KW-1185">Reference proteome</keyword>
<evidence type="ECO:0000256" key="13">
    <source>
        <dbReference type="ARBA" id="ARBA00037649"/>
    </source>
</evidence>
<keyword evidence="8" id="KW-0472">Membrane</keyword>
<reference evidence="16 17" key="1">
    <citation type="submission" date="2014-05" db="EMBL/GenBank/DDBJ databases">
        <title>De novo Genome Sequence of Spirocheata sp.</title>
        <authorList>
            <person name="Shivani Y."/>
            <person name="Subhash Y."/>
            <person name="Tushar L."/>
            <person name="Sasikala C."/>
            <person name="Ramana C.V."/>
        </authorList>
    </citation>
    <scope>NUCLEOTIDE SEQUENCE [LARGE SCALE GENOMIC DNA]</scope>
    <source>
        <strain evidence="16 17">JC230</strain>
    </source>
</reference>
<organism evidence="16 17">
    <name type="scientific">Spirochaeta lutea</name>
    <dbReference type="NCBI Taxonomy" id="1480694"/>
    <lineage>
        <taxon>Bacteria</taxon>
        <taxon>Pseudomonadati</taxon>
        <taxon>Spirochaetota</taxon>
        <taxon>Spirochaetia</taxon>
        <taxon>Spirochaetales</taxon>
        <taxon>Spirochaetaceae</taxon>
        <taxon>Spirochaeta</taxon>
    </lineage>
</organism>
<dbReference type="PANTHER" id="PTHR16631:SF17">
    <property type="entry name" value="GLUCAN ENDO-1,3-BETA-GLUCOSIDASE BTGC"/>
    <property type="match status" value="1"/>
</dbReference>
<keyword evidence="6" id="KW-0732">Signal</keyword>
<protein>
    <recommendedName>
        <fullName evidence="15">Endo-1,3-beta-glucanase btgC</fullName>
    </recommendedName>
    <alternativeName>
        <fullName evidence="14">Laminarinase btgC</fullName>
    </alternativeName>
</protein>
<evidence type="ECO:0000256" key="11">
    <source>
        <dbReference type="ARBA" id="ARBA00023316"/>
    </source>
</evidence>
<name>A0A098R220_9SPIO</name>
<dbReference type="GO" id="GO:0005886">
    <property type="term" value="C:plasma membrane"/>
    <property type="evidence" value="ECO:0007669"/>
    <property type="project" value="UniProtKB-SubCell"/>
</dbReference>
<dbReference type="Pfam" id="PF00332">
    <property type="entry name" value="Glyco_hydro_17"/>
    <property type="match status" value="1"/>
</dbReference>
<evidence type="ECO:0000313" key="16">
    <source>
        <dbReference type="EMBL" id="KGE72757.1"/>
    </source>
</evidence>
<evidence type="ECO:0000256" key="5">
    <source>
        <dbReference type="ARBA" id="ARBA00022525"/>
    </source>
</evidence>
<dbReference type="Proteomes" id="UP000029692">
    <property type="component" value="Unassembled WGS sequence"/>
</dbReference>
<keyword evidence="7" id="KW-0378">Hydrolase</keyword>
<keyword evidence="3" id="KW-1003">Cell membrane</keyword>
<dbReference type="EMBL" id="JNUP01000048">
    <property type="protein sequence ID" value="KGE72757.1"/>
    <property type="molecule type" value="Genomic_DNA"/>
</dbReference>
<evidence type="ECO:0000256" key="3">
    <source>
        <dbReference type="ARBA" id="ARBA00022475"/>
    </source>
</evidence>
<keyword evidence="9" id="KW-0325">Glycoprotein</keyword>